<keyword evidence="1" id="KW-0677">Repeat</keyword>
<reference evidence="5" key="1">
    <citation type="journal article" date="2023" name="Mol. Biol. Evol.">
        <title>Third-Generation Sequencing Reveals the Adaptive Role of the Epigenome in Three Deep-Sea Polychaetes.</title>
        <authorList>
            <person name="Perez M."/>
            <person name="Aroh O."/>
            <person name="Sun Y."/>
            <person name="Lan Y."/>
            <person name="Juniper S.K."/>
            <person name="Young C.R."/>
            <person name="Angers B."/>
            <person name="Qian P.Y."/>
        </authorList>
    </citation>
    <scope>NUCLEOTIDE SEQUENCE</scope>
    <source>
        <strain evidence="5">R07B-5</strain>
    </source>
</reference>
<dbReference type="PANTHER" id="PTHR24173">
    <property type="entry name" value="ANKYRIN REPEAT CONTAINING"/>
    <property type="match status" value="1"/>
</dbReference>
<evidence type="ECO:0000256" key="4">
    <source>
        <dbReference type="SAM" id="MobiDB-lite"/>
    </source>
</evidence>
<feature type="repeat" description="ANK" evidence="3">
    <location>
        <begin position="104"/>
        <end position="136"/>
    </location>
</feature>
<organism evidence="5 6">
    <name type="scientific">Ridgeia piscesae</name>
    <name type="common">Tubeworm</name>
    <dbReference type="NCBI Taxonomy" id="27915"/>
    <lineage>
        <taxon>Eukaryota</taxon>
        <taxon>Metazoa</taxon>
        <taxon>Spiralia</taxon>
        <taxon>Lophotrochozoa</taxon>
        <taxon>Annelida</taxon>
        <taxon>Polychaeta</taxon>
        <taxon>Sedentaria</taxon>
        <taxon>Canalipalpata</taxon>
        <taxon>Sabellida</taxon>
        <taxon>Siboglinidae</taxon>
        <taxon>Ridgeia</taxon>
    </lineage>
</organism>
<feature type="region of interest" description="Disordered" evidence="4">
    <location>
        <begin position="271"/>
        <end position="291"/>
    </location>
</feature>
<accession>A0AAD9NQH2</accession>
<evidence type="ECO:0000256" key="1">
    <source>
        <dbReference type="ARBA" id="ARBA00022737"/>
    </source>
</evidence>
<dbReference type="InterPro" id="IPR036770">
    <property type="entry name" value="Ankyrin_rpt-contain_sf"/>
</dbReference>
<dbReference type="EMBL" id="JAODUO010000635">
    <property type="protein sequence ID" value="KAK2176846.1"/>
    <property type="molecule type" value="Genomic_DNA"/>
</dbReference>
<name>A0AAD9NQH2_RIDPI</name>
<dbReference type="Pfam" id="PF12796">
    <property type="entry name" value="Ank_2"/>
    <property type="match status" value="1"/>
</dbReference>
<dbReference type="PANTHER" id="PTHR24173:SF76">
    <property type="match status" value="1"/>
</dbReference>
<gene>
    <name evidence="5" type="ORF">NP493_635g00008</name>
</gene>
<feature type="compositionally biased region" description="Basic and acidic residues" evidence="4">
    <location>
        <begin position="455"/>
        <end position="471"/>
    </location>
</feature>
<dbReference type="InterPro" id="IPR002110">
    <property type="entry name" value="Ankyrin_rpt"/>
</dbReference>
<feature type="compositionally biased region" description="Low complexity" evidence="4">
    <location>
        <begin position="383"/>
        <end position="396"/>
    </location>
</feature>
<evidence type="ECO:0000256" key="3">
    <source>
        <dbReference type="PROSITE-ProRule" id="PRU00023"/>
    </source>
</evidence>
<keyword evidence="6" id="KW-1185">Reference proteome</keyword>
<evidence type="ECO:0000313" key="6">
    <source>
        <dbReference type="Proteomes" id="UP001209878"/>
    </source>
</evidence>
<feature type="region of interest" description="Disordered" evidence="4">
    <location>
        <begin position="334"/>
        <end position="485"/>
    </location>
</feature>
<keyword evidence="2 3" id="KW-0040">ANK repeat</keyword>
<dbReference type="PROSITE" id="PS50297">
    <property type="entry name" value="ANK_REP_REGION"/>
    <property type="match status" value="1"/>
</dbReference>
<comment type="caution">
    <text evidence="5">The sequence shown here is derived from an EMBL/GenBank/DDBJ whole genome shotgun (WGS) entry which is preliminary data.</text>
</comment>
<feature type="compositionally biased region" description="Basic and acidic residues" evidence="4">
    <location>
        <begin position="434"/>
        <end position="446"/>
    </location>
</feature>
<protein>
    <submittedName>
        <fullName evidence="5">Uncharacterized protein</fullName>
    </submittedName>
</protein>
<feature type="compositionally biased region" description="Basic and acidic residues" evidence="4">
    <location>
        <begin position="416"/>
        <end position="427"/>
    </location>
</feature>
<dbReference type="SUPFAM" id="SSF48403">
    <property type="entry name" value="Ankyrin repeat"/>
    <property type="match status" value="1"/>
</dbReference>
<dbReference type="PROSITE" id="PS50088">
    <property type="entry name" value="ANK_REPEAT"/>
    <property type="match status" value="1"/>
</dbReference>
<dbReference type="AlphaFoldDB" id="A0AAD9NQH2"/>
<proteinExistence type="predicted"/>
<evidence type="ECO:0000313" key="5">
    <source>
        <dbReference type="EMBL" id="KAK2176846.1"/>
    </source>
</evidence>
<dbReference type="SMART" id="SM00248">
    <property type="entry name" value="ANK"/>
    <property type="match status" value="3"/>
</dbReference>
<sequence>MELDINSAITKGFFQQVRFLVRFGHGVNKRDQAGRTPLINTAFIEDERWAIGLARNLIESGARVGATDRVGVNALHYACMLGRTGLVRIFLKAIDYDLNQADRYGNSALHYAVAGDNSDVVKLLLDTAAKYGIPTDAENQFGMTPLAQAAESQHDRCVCVLRQASGAKDSIAMSSSSESLAEQQTSTHGMTNGFDVSLSNGRPISGPLLVRRQRSHAVRLSNGNAKELVATSLPVNGGYAGRLIRAASVTNLRNQPEYILQLSPRRCFAGEHPCNPLPPSTAADNPDENDADNWRRQLKQLYATYGYQFAPSYRKGAPPIDRTLYVDDEFGIPRPVSPNVSESDVISELSKRMSRRGSVASGKIDAPRARRNSIMGMRNGRTSSNAESCSESESSSYAYKGGRKSAASDDGTMSDKSSKHGKLDKAKSRSRKISAGDKKSTDEHPARPSSRTGHHAKDVGSRAGHHAKDAIGRVGHHGKDAGTNMNAVADQLGAIKEYQE</sequence>
<dbReference type="Gene3D" id="1.25.40.20">
    <property type="entry name" value="Ankyrin repeat-containing domain"/>
    <property type="match status" value="1"/>
</dbReference>
<dbReference type="Proteomes" id="UP001209878">
    <property type="component" value="Unassembled WGS sequence"/>
</dbReference>
<evidence type="ECO:0000256" key="2">
    <source>
        <dbReference type="ARBA" id="ARBA00023043"/>
    </source>
</evidence>